<evidence type="ECO:0000313" key="3">
    <source>
        <dbReference type="Proteomes" id="UP000318590"/>
    </source>
</evidence>
<dbReference type="RefSeq" id="WP_142834191.1">
    <property type="nucleotide sequence ID" value="NZ_VFSV01000009.1"/>
</dbReference>
<keyword evidence="1" id="KW-0812">Transmembrane</keyword>
<organism evidence="2 3">
    <name type="scientific">Palleronia caenipelagi</name>
    <dbReference type="NCBI Taxonomy" id="2489174"/>
    <lineage>
        <taxon>Bacteria</taxon>
        <taxon>Pseudomonadati</taxon>
        <taxon>Pseudomonadota</taxon>
        <taxon>Alphaproteobacteria</taxon>
        <taxon>Rhodobacterales</taxon>
        <taxon>Roseobacteraceae</taxon>
        <taxon>Palleronia</taxon>
    </lineage>
</organism>
<evidence type="ECO:0000256" key="1">
    <source>
        <dbReference type="SAM" id="Phobius"/>
    </source>
</evidence>
<feature type="transmembrane region" description="Helical" evidence="1">
    <location>
        <begin position="21"/>
        <end position="42"/>
    </location>
</feature>
<reference evidence="2 3" key="1">
    <citation type="submission" date="2019-06" db="EMBL/GenBank/DDBJ databases">
        <title>Paenimaribius caenipelagi gen. nov., sp. nov., isolated from a tidal flat.</title>
        <authorList>
            <person name="Yoon J.-H."/>
        </authorList>
    </citation>
    <scope>NUCLEOTIDE SEQUENCE [LARGE SCALE GENOMIC DNA]</scope>
    <source>
        <strain evidence="2 3">JBTF-M29</strain>
    </source>
</reference>
<keyword evidence="3" id="KW-1185">Reference proteome</keyword>
<sequence>MTDFRQRLSESLGLNPEVQMLLRLLAFACLAAGVVFAIAAFVTEFSPIMLGLAVQGVLGYAVLSALGEIVDHLESIAKHTHEAAQNTKRDQSR</sequence>
<protein>
    <recommendedName>
        <fullName evidence="4">DUF4282 domain-containing protein</fullName>
    </recommendedName>
</protein>
<dbReference type="EMBL" id="VFSV01000009">
    <property type="protein sequence ID" value="TRD21886.1"/>
    <property type="molecule type" value="Genomic_DNA"/>
</dbReference>
<evidence type="ECO:0008006" key="4">
    <source>
        <dbReference type="Google" id="ProtNLM"/>
    </source>
</evidence>
<dbReference type="AlphaFoldDB" id="A0A547Q669"/>
<comment type="caution">
    <text evidence="2">The sequence shown here is derived from an EMBL/GenBank/DDBJ whole genome shotgun (WGS) entry which is preliminary data.</text>
</comment>
<feature type="transmembrane region" description="Helical" evidence="1">
    <location>
        <begin position="48"/>
        <end position="70"/>
    </location>
</feature>
<keyword evidence="1" id="KW-0472">Membrane</keyword>
<keyword evidence="1" id="KW-1133">Transmembrane helix</keyword>
<gene>
    <name evidence="2" type="ORF">FEV53_07505</name>
</gene>
<proteinExistence type="predicted"/>
<dbReference type="Proteomes" id="UP000318590">
    <property type="component" value="Unassembled WGS sequence"/>
</dbReference>
<accession>A0A547Q669</accession>
<name>A0A547Q669_9RHOB</name>
<evidence type="ECO:0000313" key="2">
    <source>
        <dbReference type="EMBL" id="TRD21886.1"/>
    </source>
</evidence>